<dbReference type="GO" id="GO:0003677">
    <property type="term" value="F:DNA binding"/>
    <property type="evidence" value="ECO:0007669"/>
    <property type="project" value="UniProtKB-KW"/>
</dbReference>
<dbReference type="Gene3D" id="1.10.10.10">
    <property type="entry name" value="Winged helix-like DNA-binding domain superfamily/Winged helix DNA-binding domain"/>
    <property type="match status" value="1"/>
</dbReference>
<dbReference type="HOGENOM" id="CLU_902760_0_0_9"/>
<gene>
    <name evidence="5" type="ORF">L248_2226</name>
</gene>
<dbReference type="SMART" id="SM00418">
    <property type="entry name" value="HTH_ARSR"/>
    <property type="match status" value="1"/>
</dbReference>
<evidence type="ECO:0000259" key="4">
    <source>
        <dbReference type="SMART" id="SM00418"/>
    </source>
</evidence>
<dbReference type="InterPro" id="IPR036388">
    <property type="entry name" value="WH-like_DNA-bd_sf"/>
</dbReference>
<reference evidence="6" key="1">
    <citation type="journal article" date="2013" name="Genome Announc.">
        <title>Whole-Genome Sequencing of Lactobacillus shenzhenensis Strain LY-73T.</title>
        <authorList>
            <person name="Lin Z."/>
            <person name="Liu Z."/>
            <person name="Yang R."/>
            <person name="Zou Y."/>
            <person name="Wan D."/>
            <person name="Chen J."/>
            <person name="Guo M."/>
            <person name="Zhao J."/>
            <person name="Fang C."/>
            <person name="Yang R."/>
            <person name="Liu F."/>
        </authorList>
    </citation>
    <scope>NUCLEOTIDE SEQUENCE [LARGE SCALE GENOMIC DNA]</scope>
    <source>
        <strain evidence="6">LY-73</strain>
    </source>
</reference>
<organism evidence="5 6">
    <name type="scientific">Schleiferilactobacillus shenzhenensis LY-73</name>
    <dbReference type="NCBI Taxonomy" id="1231336"/>
    <lineage>
        <taxon>Bacteria</taxon>
        <taxon>Bacillati</taxon>
        <taxon>Bacillota</taxon>
        <taxon>Bacilli</taxon>
        <taxon>Lactobacillales</taxon>
        <taxon>Lactobacillaceae</taxon>
        <taxon>Schleiferilactobacillus</taxon>
    </lineage>
</organism>
<evidence type="ECO:0000256" key="1">
    <source>
        <dbReference type="ARBA" id="ARBA00023015"/>
    </source>
</evidence>
<dbReference type="CDD" id="cd00090">
    <property type="entry name" value="HTH_ARSR"/>
    <property type="match status" value="1"/>
</dbReference>
<dbReference type="OrthoDB" id="9781958at2"/>
<dbReference type="STRING" id="1231336.L248_2226"/>
<dbReference type="EMBL" id="KI271616">
    <property type="protein sequence ID" value="ERL63729.1"/>
    <property type="molecule type" value="Genomic_DNA"/>
</dbReference>
<feature type="domain" description="HTH arsR-type" evidence="4">
    <location>
        <begin position="11"/>
        <end position="81"/>
    </location>
</feature>
<dbReference type="InterPro" id="IPR001845">
    <property type="entry name" value="HTH_ArsR_DNA-bd_dom"/>
</dbReference>
<dbReference type="Pfam" id="PF01022">
    <property type="entry name" value="HTH_5"/>
    <property type="match status" value="1"/>
</dbReference>
<dbReference type="InterPro" id="IPR051081">
    <property type="entry name" value="HTH_MetalResp_TranReg"/>
</dbReference>
<proteinExistence type="predicted"/>
<sequence>MEIELVKDSLPMIHALDSETRIDIVNLLAKRQRTITSLAETLHYSKAIISKHVKLLQEAGVIQEVATDTGDRRQKILAVKTDSILINLPEHVYPDFSRLDYDIPLGNYFANTNIEPTCGLANKDAVIGKVDDPNSFLSSDRMSASLLWFSQGSVEYIIPNEVQFNRIPELLDISFEISSEFPVSNNNWPSDISFWINDVKVGTWTVSGNYSDVRGKLTPAWWSSEFSQYGILKHLRVHKNDTGIDGEQISNVSFTDLGITDSSTLRFRIGIDPSSPHQGGLTLFGKDFGNYPQDIHVAFFYSNGVR</sequence>
<keyword evidence="6" id="KW-1185">Reference proteome</keyword>
<keyword evidence="2" id="KW-0238">DNA-binding</keyword>
<evidence type="ECO:0000313" key="6">
    <source>
        <dbReference type="Proteomes" id="UP000030647"/>
    </source>
</evidence>
<evidence type="ECO:0000313" key="5">
    <source>
        <dbReference type="EMBL" id="ERL63729.1"/>
    </source>
</evidence>
<evidence type="ECO:0000256" key="3">
    <source>
        <dbReference type="ARBA" id="ARBA00023163"/>
    </source>
</evidence>
<dbReference type="SUPFAM" id="SSF46785">
    <property type="entry name" value="Winged helix' DNA-binding domain"/>
    <property type="match status" value="1"/>
</dbReference>
<dbReference type="RefSeq" id="WP_022530974.1">
    <property type="nucleotide sequence ID" value="NZ_KI271616.1"/>
</dbReference>
<accession>U4THT0</accession>
<name>U4THT0_9LACO</name>
<dbReference type="AlphaFoldDB" id="U4THT0"/>
<dbReference type="InterPro" id="IPR036390">
    <property type="entry name" value="WH_DNA-bd_sf"/>
</dbReference>
<dbReference type="PANTHER" id="PTHR33154:SF33">
    <property type="entry name" value="TRANSCRIPTIONAL REPRESSOR SDPR"/>
    <property type="match status" value="1"/>
</dbReference>
<keyword evidence="1" id="KW-0805">Transcription regulation</keyword>
<evidence type="ECO:0000256" key="2">
    <source>
        <dbReference type="ARBA" id="ARBA00023125"/>
    </source>
</evidence>
<protein>
    <recommendedName>
        <fullName evidence="4">HTH arsR-type domain-containing protein</fullName>
    </recommendedName>
</protein>
<dbReference type="Proteomes" id="UP000030647">
    <property type="component" value="Unassembled WGS sequence"/>
</dbReference>
<dbReference type="PANTHER" id="PTHR33154">
    <property type="entry name" value="TRANSCRIPTIONAL REGULATOR, ARSR FAMILY"/>
    <property type="match status" value="1"/>
</dbReference>
<dbReference type="eggNOG" id="COG4189">
    <property type="taxonomic scope" value="Bacteria"/>
</dbReference>
<dbReference type="InterPro" id="IPR011991">
    <property type="entry name" value="ArsR-like_HTH"/>
</dbReference>
<keyword evidence="3" id="KW-0804">Transcription</keyword>
<dbReference type="GO" id="GO:0003700">
    <property type="term" value="F:DNA-binding transcription factor activity"/>
    <property type="evidence" value="ECO:0007669"/>
    <property type="project" value="InterPro"/>
</dbReference>